<dbReference type="PROSITE" id="PS51257">
    <property type="entry name" value="PROKAR_LIPOPROTEIN"/>
    <property type="match status" value="1"/>
</dbReference>
<evidence type="ECO:0000259" key="2">
    <source>
        <dbReference type="Pfam" id="PF20033"/>
    </source>
</evidence>
<evidence type="ECO:0000313" key="3">
    <source>
        <dbReference type="EMBL" id="RSY79046.1"/>
    </source>
</evidence>
<dbReference type="Proteomes" id="UP000287746">
    <property type="component" value="Unassembled WGS sequence"/>
</dbReference>
<feature type="domain" description="DUF6438" evidence="2">
    <location>
        <begin position="57"/>
        <end position="157"/>
    </location>
</feature>
<comment type="caution">
    <text evidence="3">The sequence shown here is derived from an EMBL/GenBank/DDBJ whole genome shotgun (WGS) entry which is preliminary data.</text>
</comment>
<feature type="region of interest" description="Disordered" evidence="1">
    <location>
        <begin position="16"/>
        <end position="56"/>
    </location>
</feature>
<protein>
    <recommendedName>
        <fullName evidence="2">DUF6438 domain-containing protein</fullName>
    </recommendedName>
</protein>
<proteinExistence type="predicted"/>
<dbReference type="RefSeq" id="WP_126005353.1">
    <property type="nucleotide sequence ID" value="NZ_QQYZ01000021.1"/>
</dbReference>
<accession>A0A430FZV3</accession>
<evidence type="ECO:0000256" key="1">
    <source>
        <dbReference type="SAM" id="MobiDB-lite"/>
    </source>
</evidence>
<evidence type="ECO:0000313" key="4">
    <source>
        <dbReference type="Proteomes" id="UP000287746"/>
    </source>
</evidence>
<name>A0A430FZV3_9SPHN</name>
<dbReference type="Pfam" id="PF20033">
    <property type="entry name" value="DUF6438"/>
    <property type="match status" value="1"/>
</dbReference>
<sequence>MKRIAILLAGLGTSACIPQVSPPGGSPRPPVAPRPQAPPPYTPRPPETPKPPVSGEAIEYQTGPCFGSCPVYRFQVNPNGTGSFTGIRFTAVTGQRSFRVTPQQAAALAQSLAPWRPATGRTRRYAHGEPGCERAATDMPSAEIRWRGRRSTTTLYFDFGCDRDANHAMAAAIGNAPDLIPALAPLIGARP</sequence>
<dbReference type="InterPro" id="IPR045497">
    <property type="entry name" value="DUF6438"/>
</dbReference>
<dbReference type="AlphaFoldDB" id="A0A430FZV3"/>
<gene>
    <name evidence="3" type="ORF">DAH66_17685</name>
</gene>
<organism evidence="3 4">
    <name type="scientific">Sphingomonas koreensis</name>
    <dbReference type="NCBI Taxonomy" id="93064"/>
    <lineage>
        <taxon>Bacteria</taxon>
        <taxon>Pseudomonadati</taxon>
        <taxon>Pseudomonadota</taxon>
        <taxon>Alphaproteobacteria</taxon>
        <taxon>Sphingomonadales</taxon>
        <taxon>Sphingomonadaceae</taxon>
        <taxon>Sphingomonas</taxon>
    </lineage>
</organism>
<dbReference type="EMBL" id="QQYZ01000021">
    <property type="protein sequence ID" value="RSY79046.1"/>
    <property type="molecule type" value="Genomic_DNA"/>
</dbReference>
<reference evidence="3 4" key="1">
    <citation type="submission" date="2018-07" db="EMBL/GenBank/DDBJ databases">
        <title>Genomic and Epidemiologic Investigation of an Indolent Hospital Outbreak.</title>
        <authorList>
            <person name="Johnson R.C."/>
            <person name="Deming C."/>
            <person name="Conlan S."/>
            <person name="Zellmer C.J."/>
            <person name="Michelin A.V."/>
            <person name="Lee-Lin S."/>
            <person name="Thomas P.J."/>
            <person name="Park M."/>
            <person name="Weingarten R.A."/>
            <person name="Less J."/>
            <person name="Dekker J.P."/>
            <person name="Frank K.M."/>
            <person name="Musser K.A."/>
            <person name="Mcquiston J.R."/>
            <person name="Henderson D.K."/>
            <person name="Lau A.F."/>
            <person name="Palmore T.N."/>
            <person name="Segre J.A."/>
        </authorList>
    </citation>
    <scope>NUCLEOTIDE SEQUENCE [LARGE SCALE GENOMIC DNA]</scope>
    <source>
        <strain evidence="3 4">SK-CDC1_0717</strain>
    </source>
</reference>
<feature type="compositionally biased region" description="Pro residues" evidence="1">
    <location>
        <begin position="20"/>
        <end position="52"/>
    </location>
</feature>